<evidence type="ECO:0000256" key="6">
    <source>
        <dbReference type="ARBA" id="ARBA00023136"/>
    </source>
</evidence>
<evidence type="ECO:0000256" key="4">
    <source>
        <dbReference type="ARBA" id="ARBA00022692"/>
    </source>
</evidence>
<evidence type="ECO:0000256" key="2">
    <source>
        <dbReference type="ARBA" id="ARBA00006203"/>
    </source>
</evidence>
<dbReference type="GO" id="GO:0005765">
    <property type="term" value="C:lysosomal membrane"/>
    <property type="evidence" value="ECO:0007669"/>
    <property type="project" value="TreeGrafter"/>
</dbReference>
<keyword evidence="6 7" id="KW-0472">Membrane</keyword>
<dbReference type="AlphaFoldDB" id="G0NRP5"/>
<dbReference type="GO" id="GO:0015232">
    <property type="term" value="F:heme transmembrane transporter activity"/>
    <property type="evidence" value="ECO:0007669"/>
    <property type="project" value="InterPro"/>
</dbReference>
<comment type="similarity">
    <text evidence="2">Belongs to the HRG family.</text>
</comment>
<dbReference type="STRING" id="135651.G0NRP5"/>
<dbReference type="OrthoDB" id="5814279at2759"/>
<evidence type="ECO:0000256" key="3">
    <source>
        <dbReference type="ARBA" id="ARBA00022448"/>
    </source>
</evidence>
<evidence type="ECO:0000313" key="8">
    <source>
        <dbReference type="EMBL" id="EGT36340.1"/>
    </source>
</evidence>
<dbReference type="GO" id="GO:0005886">
    <property type="term" value="C:plasma membrane"/>
    <property type="evidence" value="ECO:0007669"/>
    <property type="project" value="TreeGrafter"/>
</dbReference>
<proteinExistence type="inferred from homology"/>
<evidence type="ECO:0000256" key="5">
    <source>
        <dbReference type="ARBA" id="ARBA00022989"/>
    </source>
</evidence>
<keyword evidence="5 7" id="KW-1133">Transmembrane helix</keyword>
<dbReference type="PANTHER" id="PTHR31525">
    <property type="entry name" value="HEME TRANSPORTER HRG1"/>
    <property type="match status" value="1"/>
</dbReference>
<feature type="transmembrane region" description="Helical" evidence="7">
    <location>
        <begin position="119"/>
        <end position="139"/>
    </location>
</feature>
<dbReference type="HOGENOM" id="CLU_094341_0_0_1"/>
<keyword evidence="3" id="KW-0813">Transport</keyword>
<dbReference type="GO" id="GO:0020037">
    <property type="term" value="F:heme binding"/>
    <property type="evidence" value="ECO:0007669"/>
    <property type="project" value="TreeGrafter"/>
</dbReference>
<feature type="transmembrane region" description="Helical" evidence="7">
    <location>
        <begin position="72"/>
        <end position="99"/>
    </location>
</feature>
<dbReference type="Pfam" id="PF16954">
    <property type="entry name" value="HRG"/>
    <property type="match status" value="2"/>
</dbReference>
<name>G0NRP5_CAEBE</name>
<keyword evidence="9" id="KW-1185">Reference proteome</keyword>
<sequence length="161" mass="18674">MNWSLCCHINVRIAYTIGGILLGLFWACVYIFAWKNWVALATCLLATAFAFETFYLYFSVKKDAILKWKPRTFLMLFCVNIVVGFLAIGGMIAAIVLAATKHQGLSNKDQHGLNWWSTATWFLVMLKWTWQNAFIARYYSKKLQKSIVHPEEEDDPSTWKY</sequence>
<dbReference type="eggNOG" id="ENOG502TGTQ">
    <property type="taxonomic scope" value="Eukaryota"/>
</dbReference>
<reference evidence="9" key="1">
    <citation type="submission" date="2011-07" db="EMBL/GenBank/DDBJ databases">
        <authorList>
            <consortium name="Caenorhabditis brenneri Sequencing and Analysis Consortium"/>
            <person name="Wilson R.K."/>
        </authorList>
    </citation>
    <scope>NUCLEOTIDE SEQUENCE [LARGE SCALE GENOMIC DNA]</scope>
    <source>
        <strain evidence="9">PB2801</strain>
    </source>
</reference>
<organism evidence="9">
    <name type="scientific">Caenorhabditis brenneri</name>
    <name type="common">Nematode worm</name>
    <dbReference type="NCBI Taxonomy" id="135651"/>
    <lineage>
        <taxon>Eukaryota</taxon>
        <taxon>Metazoa</taxon>
        <taxon>Ecdysozoa</taxon>
        <taxon>Nematoda</taxon>
        <taxon>Chromadorea</taxon>
        <taxon>Rhabditida</taxon>
        <taxon>Rhabditina</taxon>
        <taxon>Rhabditomorpha</taxon>
        <taxon>Rhabditoidea</taxon>
        <taxon>Rhabditidae</taxon>
        <taxon>Peloderinae</taxon>
        <taxon>Caenorhabditis</taxon>
    </lineage>
</organism>
<keyword evidence="4 7" id="KW-0812">Transmembrane</keyword>
<comment type="subcellular location">
    <subcellularLocation>
        <location evidence="1">Membrane</location>
        <topology evidence="1">Multi-pass membrane protein</topology>
    </subcellularLocation>
</comment>
<gene>
    <name evidence="8" type="ORF">CAEBREN_21525</name>
</gene>
<accession>G0NRP5</accession>
<evidence type="ECO:0000256" key="7">
    <source>
        <dbReference type="SAM" id="Phobius"/>
    </source>
</evidence>
<dbReference type="InterPro" id="IPR026218">
    <property type="entry name" value="HRG"/>
</dbReference>
<dbReference type="PANTHER" id="PTHR31525:SF2">
    <property type="entry name" value="HEME TRANSPORTER HRG-6"/>
    <property type="match status" value="1"/>
</dbReference>
<dbReference type="Proteomes" id="UP000008068">
    <property type="component" value="Unassembled WGS sequence"/>
</dbReference>
<evidence type="ECO:0000313" key="9">
    <source>
        <dbReference type="Proteomes" id="UP000008068"/>
    </source>
</evidence>
<protein>
    <submittedName>
        <fullName evidence="8">Uncharacterized protein</fullName>
    </submittedName>
</protein>
<dbReference type="OMA" id="VAKFRHK"/>
<dbReference type="InParanoid" id="G0NRP5"/>
<dbReference type="EMBL" id="GL379933">
    <property type="protein sequence ID" value="EGT36340.1"/>
    <property type="molecule type" value="Genomic_DNA"/>
</dbReference>
<evidence type="ECO:0000256" key="1">
    <source>
        <dbReference type="ARBA" id="ARBA00004141"/>
    </source>
</evidence>
<dbReference type="FunCoup" id="G0NRP5">
    <property type="interactions" value="120"/>
</dbReference>
<feature type="transmembrane region" description="Helical" evidence="7">
    <location>
        <begin position="39"/>
        <end position="60"/>
    </location>
</feature>
<feature type="transmembrane region" description="Helical" evidence="7">
    <location>
        <begin position="12"/>
        <end position="33"/>
    </location>
</feature>
<dbReference type="PRINTS" id="PR02095">
    <property type="entry name" value="TRNSPORTRHRG"/>
</dbReference>